<evidence type="ECO:0000256" key="2">
    <source>
        <dbReference type="ARBA" id="ARBA00023125"/>
    </source>
</evidence>
<keyword evidence="1" id="KW-0805">Transcription regulation</keyword>
<dbReference type="InterPro" id="IPR004827">
    <property type="entry name" value="bZIP"/>
</dbReference>
<dbReference type="Pfam" id="PF00170">
    <property type="entry name" value="bZIP_1"/>
    <property type="match status" value="1"/>
</dbReference>
<evidence type="ECO:0000256" key="1">
    <source>
        <dbReference type="ARBA" id="ARBA00023015"/>
    </source>
</evidence>
<name>A0A024G0Y1_9STRA</name>
<dbReference type="InterPro" id="IPR000837">
    <property type="entry name" value="AP-1"/>
</dbReference>
<dbReference type="PROSITE" id="PS00036">
    <property type="entry name" value="BZIP_BASIC"/>
    <property type="match status" value="1"/>
</dbReference>
<gene>
    <name evidence="6" type="ORF">BN9_007490</name>
</gene>
<dbReference type="Gene3D" id="1.20.5.170">
    <property type="match status" value="1"/>
</dbReference>
<dbReference type="CDD" id="cd14686">
    <property type="entry name" value="bZIP"/>
    <property type="match status" value="1"/>
</dbReference>
<evidence type="ECO:0000256" key="3">
    <source>
        <dbReference type="ARBA" id="ARBA00023163"/>
    </source>
</evidence>
<dbReference type="PANTHER" id="PTHR23351">
    <property type="entry name" value="FOS TRANSCRIPTION FACTOR-RELATED"/>
    <property type="match status" value="1"/>
</dbReference>
<keyword evidence="7" id="KW-1185">Reference proteome</keyword>
<dbReference type="Proteomes" id="UP000053237">
    <property type="component" value="Unassembled WGS sequence"/>
</dbReference>
<dbReference type="InParanoid" id="A0A024G0Y1"/>
<evidence type="ECO:0000313" key="7">
    <source>
        <dbReference type="Proteomes" id="UP000053237"/>
    </source>
</evidence>
<feature type="domain" description="BZIP" evidence="5">
    <location>
        <begin position="165"/>
        <end position="211"/>
    </location>
</feature>
<comment type="caution">
    <text evidence="6">The sequence shown here is derived from an EMBL/GenBank/DDBJ whole genome shotgun (WGS) entry which is preliminary data.</text>
</comment>
<sequence>MNYKSTSHTSRHGSKREGLHRCGVTICSNAAVADGLCTMHLQRVGENELSQNSDVEQHPLIVSSQGVISQLSVAAKKQRIPLPVFSSDDEMMASGTSMSQEKSMETMQVSSRRGMSSDTAEQETTLCSRRVGSIYNPSSVTDYRVASHHSELHDALDRNCESISRRERNRIAARKSRQRKLDRISNLEEEKARLQQQRDRLVKEIQGLETKSAVNPLQRAIFPMSDSDCQQLQLRRSRIIKSLARAYNTGKIWETFGFLREDAILSGTQNSSIELRGSEAIILDYFYCKSLFRHFELHHTNVECDGLRSQHFRAKWTFSGILFGSGVTLNEKFAPLVRSLSGKTLHIEGTTSFSFSCEKIAYIHRSANQPKLLSSLMKQCGLYSDQVP</sequence>
<dbReference type="InterPro" id="IPR046347">
    <property type="entry name" value="bZIP_sf"/>
</dbReference>
<evidence type="ECO:0000256" key="4">
    <source>
        <dbReference type="SAM" id="Coils"/>
    </source>
</evidence>
<proteinExistence type="predicted"/>
<dbReference type="GO" id="GO:0000981">
    <property type="term" value="F:DNA-binding transcription factor activity, RNA polymerase II-specific"/>
    <property type="evidence" value="ECO:0007669"/>
    <property type="project" value="TreeGrafter"/>
</dbReference>
<dbReference type="GO" id="GO:0005634">
    <property type="term" value="C:nucleus"/>
    <property type="evidence" value="ECO:0007669"/>
    <property type="project" value="TreeGrafter"/>
</dbReference>
<dbReference type="PROSITE" id="PS50217">
    <property type="entry name" value="BZIP"/>
    <property type="match status" value="1"/>
</dbReference>
<keyword evidence="3" id="KW-0804">Transcription</keyword>
<keyword evidence="2" id="KW-0238">DNA-binding</keyword>
<keyword evidence="4" id="KW-0175">Coiled coil</keyword>
<dbReference type="AlphaFoldDB" id="A0A024G0Y1"/>
<evidence type="ECO:0000313" key="6">
    <source>
        <dbReference type="EMBL" id="CCI39965.1"/>
    </source>
</evidence>
<reference evidence="6 7" key="1">
    <citation type="submission" date="2012-05" db="EMBL/GenBank/DDBJ databases">
        <title>Recombination and specialization in a pathogen metapopulation.</title>
        <authorList>
            <person name="Gardiner A."/>
            <person name="Kemen E."/>
            <person name="Schultz-Larsen T."/>
            <person name="MacLean D."/>
            <person name="Van Oosterhout C."/>
            <person name="Jones J.D.G."/>
        </authorList>
    </citation>
    <scope>NUCLEOTIDE SEQUENCE [LARGE SCALE GENOMIC DNA]</scope>
    <source>
        <strain evidence="6 7">Ac Nc2</strain>
    </source>
</reference>
<protein>
    <recommendedName>
        <fullName evidence="5">BZIP domain-containing protein</fullName>
    </recommendedName>
</protein>
<feature type="coiled-coil region" evidence="4">
    <location>
        <begin position="177"/>
        <end position="211"/>
    </location>
</feature>
<evidence type="ECO:0000259" key="5">
    <source>
        <dbReference type="PROSITE" id="PS50217"/>
    </source>
</evidence>
<dbReference type="GO" id="GO:0000978">
    <property type="term" value="F:RNA polymerase II cis-regulatory region sequence-specific DNA binding"/>
    <property type="evidence" value="ECO:0007669"/>
    <property type="project" value="TreeGrafter"/>
</dbReference>
<organism evidence="6 7">
    <name type="scientific">Albugo candida</name>
    <dbReference type="NCBI Taxonomy" id="65357"/>
    <lineage>
        <taxon>Eukaryota</taxon>
        <taxon>Sar</taxon>
        <taxon>Stramenopiles</taxon>
        <taxon>Oomycota</taxon>
        <taxon>Peronosporomycetes</taxon>
        <taxon>Albuginales</taxon>
        <taxon>Albuginaceae</taxon>
        <taxon>Albugo</taxon>
    </lineage>
</organism>
<dbReference type="SMART" id="SM00338">
    <property type="entry name" value="BRLZ"/>
    <property type="match status" value="1"/>
</dbReference>
<dbReference type="SUPFAM" id="SSF57959">
    <property type="entry name" value="Leucine zipper domain"/>
    <property type="match status" value="1"/>
</dbReference>
<accession>A0A024G0Y1</accession>
<dbReference type="PANTHER" id="PTHR23351:SF24">
    <property type="entry name" value="ACTIVATING TRANSCRIPTION FACTOR 3-RELATED"/>
    <property type="match status" value="1"/>
</dbReference>
<dbReference type="EMBL" id="CAIX01000004">
    <property type="protein sequence ID" value="CCI39965.1"/>
    <property type="molecule type" value="Genomic_DNA"/>
</dbReference>
<dbReference type="OrthoDB" id="2257100at2759"/>